<dbReference type="Proteomes" id="UP000249056">
    <property type="component" value="Unassembled WGS sequence"/>
</dbReference>
<sequence>MMPNGPSAEQIWEWTDMEFRRRAQSNQLYFNTGQPVNLQHEPWLKEQGKPGRNDQQESLGVGLPEPNVQTNESTELIPLEQEIGQIPLEAGHISSQPQHGRPPDMETRKPSRSCTYVKPPQGNIRPITMLSPTCHIYGLLATLNAKVDQSYISKAVICRMKLECHIKKTEFPKYVKTQVKRCVNRRSHRDTLE</sequence>
<feature type="region of interest" description="Disordered" evidence="1">
    <location>
        <begin position="44"/>
        <end position="69"/>
    </location>
</feature>
<feature type="region of interest" description="Disordered" evidence="1">
    <location>
        <begin position="92"/>
        <end position="114"/>
    </location>
</feature>
<evidence type="ECO:0000313" key="2">
    <source>
        <dbReference type="EMBL" id="RAL67061.1"/>
    </source>
</evidence>
<proteinExistence type="predicted"/>
<gene>
    <name evidence="2" type="ORF">DID88_007841</name>
</gene>
<dbReference type="OrthoDB" id="10265563at2759"/>
<comment type="caution">
    <text evidence="2">The sequence shown here is derived from an EMBL/GenBank/DDBJ whole genome shotgun (WGS) entry which is preliminary data.</text>
</comment>
<keyword evidence="3" id="KW-1185">Reference proteome</keyword>
<name>A0A395J3Y6_9HELO</name>
<accession>A0A395J3Y6</accession>
<evidence type="ECO:0000256" key="1">
    <source>
        <dbReference type="SAM" id="MobiDB-lite"/>
    </source>
</evidence>
<dbReference type="AlphaFoldDB" id="A0A395J3Y6"/>
<dbReference type="EMBL" id="QKRW01000004">
    <property type="protein sequence ID" value="RAL67061.1"/>
    <property type="molecule type" value="Genomic_DNA"/>
</dbReference>
<evidence type="ECO:0000313" key="3">
    <source>
        <dbReference type="Proteomes" id="UP000249056"/>
    </source>
</evidence>
<organism evidence="2 3">
    <name type="scientific">Monilinia fructigena</name>
    <dbReference type="NCBI Taxonomy" id="38457"/>
    <lineage>
        <taxon>Eukaryota</taxon>
        <taxon>Fungi</taxon>
        <taxon>Dikarya</taxon>
        <taxon>Ascomycota</taxon>
        <taxon>Pezizomycotina</taxon>
        <taxon>Leotiomycetes</taxon>
        <taxon>Helotiales</taxon>
        <taxon>Sclerotiniaceae</taxon>
        <taxon>Monilinia</taxon>
    </lineage>
</organism>
<feature type="compositionally biased region" description="Basic and acidic residues" evidence="1">
    <location>
        <begin position="44"/>
        <end position="55"/>
    </location>
</feature>
<protein>
    <submittedName>
        <fullName evidence="2">Uncharacterized protein</fullName>
    </submittedName>
</protein>
<reference evidence="2 3" key="1">
    <citation type="submission" date="2018-06" db="EMBL/GenBank/DDBJ databases">
        <title>Genome Sequence of the Brown Rot Fungal Pathogen Monilinia fructigena.</title>
        <authorList>
            <person name="Landi L."/>
            <person name="De Miccolis Angelini R.M."/>
            <person name="Pollastro S."/>
            <person name="Abate D."/>
            <person name="Faretra F."/>
            <person name="Romanazzi G."/>
        </authorList>
    </citation>
    <scope>NUCLEOTIDE SEQUENCE [LARGE SCALE GENOMIC DNA]</scope>
    <source>
        <strain evidence="2 3">Mfrg269</strain>
    </source>
</reference>